<keyword evidence="8" id="KW-1185">Reference proteome</keyword>
<evidence type="ECO:0000259" key="6">
    <source>
        <dbReference type="Pfam" id="PF02826"/>
    </source>
</evidence>
<dbReference type="EMBL" id="NPKJ01000075">
    <property type="protein sequence ID" value="PAQ04844.1"/>
    <property type="molecule type" value="Genomic_DNA"/>
</dbReference>
<dbReference type="AlphaFoldDB" id="A0A271L9R8"/>
<feature type="domain" description="D-isomer specific 2-hydroxyacid dehydrogenase catalytic" evidence="5">
    <location>
        <begin position="30"/>
        <end position="325"/>
    </location>
</feature>
<dbReference type="OrthoDB" id="9793626at2"/>
<comment type="similarity">
    <text evidence="1 4">Belongs to the D-isomer specific 2-hydroxyacid dehydrogenase family.</text>
</comment>
<evidence type="ECO:0000256" key="4">
    <source>
        <dbReference type="RuleBase" id="RU003719"/>
    </source>
</evidence>
<keyword evidence="2 4" id="KW-0560">Oxidoreductase</keyword>
<dbReference type="InterPro" id="IPR006139">
    <property type="entry name" value="D-isomer_2_OHA_DH_cat_dom"/>
</dbReference>
<dbReference type="Pfam" id="PF02826">
    <property type="entry name" value="2-Hacid_dh_C"/>
    <property type="match status" value="1"/>
</dbReference>
<dbReference type="GO" id="GO:0003714">
    <property type="term" value="F:transcription corepressor activity"/>
    <property type="evidence" value="ECO:0007669"/>
    <property type="project" value="InterPro"/>
</dbReference>
<reference evidence="7 8" key="1">
    <citation type="submission" date="2017-08" db="EMBL/GenBank/DDBJ databases">
        <title>Mesorhizobium wenxinae sp. nov., a novel rhizobial species isolated from root nodules of chickpea (Cicer arietinum L.).</title>
        <authorList>
            <person name="Zhang J."/>
        </authorList>
    </citation>
    <scope>NUCLEOTIDE SEQUENCE [LARGE SCALE GENOMIC DNA]</scope>
    <source>
        <strain evidence="7 8">SDW018</strain>
    </source>
</reference>
<dbReference type="CDD" id="cd05299">
    <property type="entry name" value="CtBP_dh"/>
    <property type="match status" value="1"/>
</dbReference>
<dbReference type="GO" id="GO:0051287">
    <property type="term" value="F:NAD binding"/>
    <property type="evidence" value="ECO:0007669"/>
    <property type="project" value="InterPro"/>
</dbReference>
<dbReference type="Pfam" id="PF00389">
    <property type="entry name" value="2-Hacid_dh"/>
    <property type="match status" value="1"/>
</dbReference>
<comment type="caution">
    <text evidence="7">The sequence shown here is derived from an EMBL/GenBank/DDBJ whole genome shotgun (WGS) entry which is preliminary data.</text>
</comment>
<evidence type="ECO:0000259" key="5">
    <source>
        <dbReference type="Pfam" id="PF00389"/>
    </source>
</evidence>
<evidence type="ECO:0000256" key="1">
    <source>
        <dbReference type="ARBA" id="ARBA00005854"/>
    </source>
</evidence>
<dbReference type="InterPro" id="IPR006140">
    <property type="entry name" value="D-isomer_DH_NAD-bd"/>
</dbReference>
<evidence type="ECO:0000313" key="8">
    <source>
        <dbReference type="Proteomes" id="UP000216442"/>
    </source>
</evidence>
<name>A0A271L9R8_9HYPH</name>
<dbReference type="InterPro" id="IPR036291">
    <property type="entry name" value="NAD(P)-bd_dom_sf"/>
</dbReference>
<dbReference type="PANTHER" id="PTHR43761">
    <property type="entry name" value="D-ISOMER SPECIFIC 2-HYDROXYACID DEHYDROGENASE FAMILY PROTEIN (AFU_ORTHOLOGUE AFUA_1G13630)"/>
    <property type="match status" value="1"/>
</dbReference>
<dbReference type="InterPro" id="IPR043322">
    <property type="entry name" value="CtBP"/>
</dbReference>
<dbReference type="GO" id="GO:0016616">
    <property type="term" value="F:oxidoreductase activity, acting on the CH-OH group of donors, NAD or NADP as acceptor"/>
    <property type="evidence" value="ECO:0007669"/>
    <property type="project" value="InterPro"/>
</dbReference>
<evidence type="ECO:0000313" key="7">
    <source>
        <dbReference type="EMBL" id="PAQ04844.1"/>
    </source>
</evidence>
<feature type="domain" description="D-isomer specific 2-hydroxyacid dehydrogenase NAD-binding" evidence="6">
    <location>
        <begin position="112"/>
        <end position="293"/>
    </location>
</feature>
<proteinExistence type="inferred from homology"/>
<dbReference type="Proteomes" id="UP000216442">
    <property type="component" value="Unassembled WGS sequence"/>
</dbReference>
<dbReference type="RefSeq" id="WP_095496250.1">
    <property type="nucleotide sequence ID" value="NZ_NPKJ01000075.1"/>
</dbReference>
<dbReference type="PANTHER" id="PTHR43761:SF1">
    <property type="entry name" value="D-ISOMER SPECIFIC 2-HYDROXYACID DEHYDROGENASE CATALYTIC DOMAIN-CONTAINING PROTEIN-RELATED"/>
    <property type="match status" value="1"/>
</dbReference>
<dbReference type="Gene3D" id="3.40.50.720">
    <property type="entry name" value="NAD(P)-binding Rossmann-like Domain"/>
    <property type="match status" value="2"/>
</dbReference>
<organism evidence="7 8">
    <name type="scientific">Mesorhizobium temperatum</name>
    <dbReference type="NCBI Taxonomy" id="241416"/>
    <lineage>
        <taxon>Bacteria</taxon>
        <taxon>Pseudomonadati</taxon>
        <taxon>Pseudomonadota</taxon>
        <taxon>Alphaproteobacteria</taxon>
        <taxon>Hyphomicrobiales</taxon>
        <taxon>Phyllobacteriaceae</taxon>
        <taxon>Mesorhizobium</taxon>
    </lineage>
</organism>
<evidence type="ECO:0000256" key="3">
    <source>
        <dbReference type="ARBA" id="ARBA00023027"/>
    </source>
</evidence>
<dbReference type="SUPFAM" id="SSF52283">
    <property type="entry name" value="Formate/glycerate dehydrogenase catalytic domain-like"/>
    <property type="match status" value="1"/>
</dbReference>
<gene>
    <name evidence="7" type="ORF">CIT26_31685</name>
</gene>
<keyword evidence="3" id="KW-0520">NAD</keyword>
<evidence type="ECO:0000256" key="2">
    <source>
        <dbReference type="ARBA" id="ARBA00023002"/>
    </source>
</evidence>
<dbReference type="InterPro" id="IPR050418">
    <property type="entry name" value="D-iso_2-hydroxyacid_DH_PdxB"/>
</dbReference>
<accession>A0A271L9R8</accession>
<protein>
    <submittedName>
        <fullName evidence="7">Dehydrogenase</fullName>
    </submittedName>
</protein>
<dbReference type="SUPFAM" id="SSF51735">
    <property type="entry name" value="NAD(P)-binding Rossmann-fold domains"/>
    <property type="match status" value="1"/>
</dbReference>
<sequence>MAEHPKVVITDYDYGNLDIERAVLEAVGARVVGLQAKSEEELAAEAIDCDAMMNQYASIGAKTIERMQRCRVIARYGIGVDIVDVDAATAKGILVTNVRDYCTDEVADHAIGLWLALARKLFQYNAATHEGIWRWQTGQPIHRLKGRTMGIVSFGKIGQAIAERAIGFGVDILAYDPYIKKGVAEAKGARRVGKAEILQNSDYLMMQVPITPETRHFLGATEFRQVKKGAIIVNTGRGPTIDNRALYRALTEGRIAGAGLDDPEEEPAKLAKWNPSGNPLFSLANVIVTPHTAYYSEESIRVARETAASEVARVLTGGMPLNPVNAVELTRTPARR</sequence>